<protein>
    <recommendedName>
        <fullName evidence="7">Pre-mRNA-splicing factor 38</fullName>
    </recommendedName>
</protein>
<accession>A0A137P1R7</accession>
<dbReference type="EMBL" id="KQ964556">
    <property type="protein sequence ID" value="KXN68898.1"/>
    <property type="molecule type" value="Genomic_DNA"/>
</dbReference>
<comment type="subcellular location">
    <subcellularLocation>
        <location evidence="1 7">Nucleus</location>
    </subcellularLocation>
</comment>
<keyword evidence="4 7" id="KW-0747">Spliceosome</keyword>
<evidence type="ECO:0000256" key="7">
    <source>
        <dbReference type="RuleBase" id="RU367025"/>
    </source>
</evidence>
<feature type="compositionally biased region" description="Acidic residues" evidence="8">
    <location>
        <begin position="197"/>
        <end position="212"/>
    </location>
</feature>
<keyword evidence="3 7" id="KW-0507">mRNA processing</keyword>
<organism evidence="9 10">
    <name type="scientific">Conidiobolus coronatus (strain ATCC 28846 / CBS 209.66 / NRRL 28638)</name>
    <name type="common">Delacroixia coronata</name>
    <dbReference type="NCBI Taxonomy" id="796925"/>
    <lineage>
        <taxon>Eukaryota</taxon>
        <taxon>Fungi</taxon>
        <taxon>Fungi incertae sedis</taxon>
        <taxon>Zoopagomycota</taxon>
        <taxon>Entomophthoromycotina</taxon>
        <taxon>Entomophthoromycetes</taxon>
        <taxon>Entomophthorales</taxon>
        <taxon>Ancylistaceae</taxon>
        <taxon>Conidiobolus</taxon>
    </lineage>
</organism>
<comment type="function">
    <text evidence="7">Required for pre-mRNA splicing.</text>
</comment>
<dbReference type="GO" id="GO:0005681">
    <property type="term" value="C:spliceosomal complex"/>
    <property type="evidence" value="ECO:0007669"/>
    <property type="project" value="UniProtKB-KW"/>
</dbReference>
<evidence type="ECO:0000313" key="10">
    <source>
        <dbReference type="Proteomes" id="UP000070444"/>
    </source>
</evidence>
<name>A0A137P1R7_CONC2</name>
<evidence type="ECO:0000256" key="5">
    <source>
        <dbReference type="ARBA" id="ARBA00023187"/>
    </source>
</evidence>
<sequence>MSNNTTTVHQVQTIRGLDPQSLIENIIRQRIYESLYWKEFCFGLNAESLIDRAVDLNCIGGQFANTKPENFLCLLLKLLQLQPQWDIILTYLKAKDFKYLRILAAFYIRLVGKPKQIYELLEPLLEDYEKLRIRLPNGEYTLTHVDEFVDQLLTEERVCDTILPRIPKRHILEENDEILPRISPLERDLYENNSDIDFGDSSEDEDNEEDED</sequence>
<comment type="similarity">
    <text evidence="2 7">Belongs to the PRP38 family.</text>
</comment>
<evidence type="ECO:0000256" key="2">
    <source>
        <dbReference type="ARBA" id="ARBA00006164"/>
    </source>
</evidence>
<evidence type="ECO:0000256" key="1">
    <source>
        <dbReference type="ARBA" id="ARBA00004123"/>
    </source>
</evidence>
<dbReference type="STRING" id="796925.A0A137P1R7"/>
<dbReference type="PANTHER" id="PTHR23142">
    <property type="entry name" value="PRE-MRNA-SPLICING FACTOR 38A-RELATED"/>
    <property type="match status" value="1"/>
</dbReference>
<dbReference type="Pfam" id="PF03371">
    <property type="entry name" value="PRP38"/>
    <property type="match status" value="1"/>
</dbReference>
<dbReference type="AlphaFoldDB" id="A0A137P1R7"/>
<gene>
    <name evidence="9" type="ORF">CONCODRAFT_41306</name>
</gene>
<dbReference type="InterPro" id="IPR005037">
    <property type="entry name" value="PRP38"/>
</dbReference>
<dbReference type="OrthoDB" id="190958at2759"/>
<keyword evidence="5 7" id="KW-0508">mRNA splicing</keyword>
<feature type="region of interest" description="Disordered" evidence="8">
    <location>
        <begin position="190"/>
        <end position="212"/>
    </location>
</feature>
<keyword evidence="6 7" id="KW-0539">Nucleus</keyword>
<keyword evidence="10" id="KW-1185">Reference proteome</keyword>
<evidence type="ECO:0000256" key="6">
    <source>
        <dbReference type="ARBA" id="ARBA00023242"/>
    </source>
</evidence>
<evidence type="ECO:0000256" key="8">
    <source>
        <dbReference type="SAM" id="MobiDB-lite"/>
    </source>
</evidence>
<evidence type="ECO:0000313" key="9">
    <source>
        <dbReference type="EMBL" id="KXN68898.1"/>
    </source>
</evidence>
<reference evidence="9 10" key="1">
    <citation type="journal article" date="2015" name="Genome Biol. Evol.">
        <title>Phylogenomic analyses indicate that early fungi evolved digesting cell walls of algal ancestors of land plants.</title>
        <authorList>
            <person name="Chang Y."/>
            <person name="Wang S."/>
            <person name="Sekimoto S."/>
            <person name="Aerts A.L."/>
            <person name="Choi C."/>
            <person name="Clum A."/>
            <person name="LaButti K.M."/>
            <person name="Lindquist E.A."/>
            <person name="Yee Ngan C."/>
            <person name="Ohm R.A."/>
            <person name="Salamov A.A."/>
            <person name="Grigoriev I.V."/>
            <person name="Spatafora J.W."/>
            <person name="Berbee M.L."/>
        </authorList>
    </citation>
    <scope>NUCLEOTIDE SEQUENCE [LARGE SCALE GENOMIC DNA]</scope>
    <source>
        <strain evidence="9 10">NRRL 28638</strain>
    </source>
</reference>
<dbReference type="Proteomes" id="UP000070444">
    <property type="component" value="Unassembled WGS sequence"/>
</dbReference>
<evidence type="ECO:0000256" key="4">
    <source>
        <dbReference type="ARBA" id="ARBA00022728"/>
    </source>
</evidence>
<dbReference type="GO" id="GO:0000398">
    <property type="term" value="P:mRNA splicing, via spliceosome"/>
    <property type="evidence" value="ECO:0007669"/>
    <property type="project" value="UniProtKB-UniRule"/>
</dbReference>
<evidence type="ECO:0000256" key="3">
    <source>
        <dbReference type="ARBA" id="ARBA00022664"/>
    </source>
</evidence>
<proteinExistence type="inferred from homology"/>
<dbReference type="OMA" id="GEHFKYL"/>